<evidence type="ECO:0000256" key="8">
    <source>
        <dbReference type="SAM" id="MobiDB-lite"/>
    </source>
</evidence>
<dbReference type="GO" id="GO:0005634">
    <property type="term" value="C:nucleus"/>
    <property type="evidence" value="ECO:0007669"/>
    <property type="project" value="UniProtKB-SubCell"/>
</dbReference>
<evidence type="ECO:0000256" key="5">
    <source>
        <dbReference type="ARBA" id="ARBA00023242"/>
    </source>
</evidence>
<accession>A0A9W8KYH4</accession>
<dbReference type="AlphaFoldDB" id="A0A9W8KYH4"/>
<dbReference type="InterPro" id="IPR024943">
    <property type="entry name" value="Enhancer_polycomb"/>
</dbReference>
<feature type="domain" description="Enhancer of polycomb-like N-terminal" evidence="9">
    <location>
        <begin position="8"/>
        <end position="148"/>
    </location>
</feature>
<evidence type="ECO:0000259" key="9">
    <source>
        <dbReference type="Pfam" id="PF10513"/>
    </source>
</evidence>
<organism evidence="10 11">
    <name type="scientific">Coemansia spiralis</name>
    <dbReference type="NCBI Taxonomy" id="417178"/>
    <lineage>
        <taxon>Eukaryota</taxon>
        <taxon>Fungi</taxon>
        <taxon>Fungi incertae sedis</taxon>
        <taxon>Zoopagomycota</taxon>
        <taxon>Kickxellomycotina</taxon>
        <taxon>Kickxellomycetes</taxon>
        <taxon>Kickxellales</taxon>
        <taxon>Kickxellaceae</taxon>
        <taxon>Coemansia</taxon>
    </lineage>
</organism>
<dbReference type="OrthoDB" id="435275at2759"/>
<keyword evidence="5 7" id="KW-0539">Nucleus</keyword>
<comment type="caution">
    <text evidence="10">The sequence shown here is derived from an EMBL/GenBank/DDBJ whole genome shotgun (WGS) entry which is preliminary data.</text>
</comment>
<name>A0A9W8KYH4_9FUNG</name>
<keyword evidence="3 7" id="KW-0805">Transcription regulation</keyword>
<reference evidence="10" key="1">
    <citation type="submission" date="2022-07" db="EMBL/GenBank/DDBJ databases">
        <title>Phylogenomic reconstructions and comparative analyses of Kickxellomycotina fungi.</title>
        <authorList>
            <person name="Reynolds N.K."/>
            <person name="Stajich J.E."/>
            <person name="Barry K."/>
            <person name="Grigoriev I.V."/>
            <person name="Crous P."/>
            <person name="Smith M.E."/>
        </authorList>
    </citation>
    <scope>NUCLEOTIDE SEQUENCE</scope>
    <source>
        <strain evidence="10">NRRL 3115</strain>
    </source>
</reference>
<evidence type="ECO:0000256" key="1">
    <source>
        <dbReference type="ARBA" id="ARBA00004123"/>
    </source>
</evidence>
<evidence type="ECO:0000313" key="11">
    <source>
        <dbReference type="Proteomes" id="UP001151518"/>
    </source>
</evidence>
<dbReference type="InterPro" id="IPR019542">
    <property type="entry name" value="Enhancer_polycomb-like_N"/>
</dbReference>
<feature type="region of interest" description="Disordered" evidence="8">
    <location>
        <begin position="483"/>
        <end position="509"/>
    </location>
</feature>
<comment type="similarity">
    <text evidence="2 7">Belongs to the enhancer of polycomb family.</text>
</comment>
<feature type="compositionally biased region" description="Low complexity" evidence="8">
    <location>
        <begin position="489"/>
        <end position="501"/>
    </location>
</feature>
<comment type="subcellular location">
    <subcellularLocation>
        <location evidence="1 7">Nucleus</location>
    </subcellularLocation>
</comment>
<evidence type="ECO:0000313" key="10">
    <source>
        <dbReference type="EMBL" id="KAJ2677611.1"/>
    </source>
</evidence>
<dbReference type="GO" id="GO:0006357">
    <property type="term" value="P:regulation of transcription by RNA polymerase II"/>
    <property type="evidence" value="ECO:0007669"/>
    <property type="project" value="InterPro"/>
</dbReference>
<feature type="region of interest" description="Disordered" evidence="8">
    <location>
        <begin position="308"/>
        <end position="331"/>
    </location>
</feature>
<keyword evidence="4 7" id="KW-0804">Transcription</keyword>
<dbReference type="Pfam" id="PF10513">
    <property type="entry name" value="EPL1"/>
    <property type="match status" value="1"/>
</dbReference>
<dbReference type="GO" id="GO:0035267">
    <property type="term" value="C:NuA4 histone acetyltransferase complex"/>
    <property type="evidence" value="ECO:0007669"/>
    <property type="project" value="InterPro"/>
</dbReference>
<comment type="function">
    <text evidence="6">Component of the NuA4 histone acetyltransferase complex which is involved in transcriptional activation of selected genes principally by acetylation of nucleosomal histone H4 and H2A. The NuA4 complex is also involved in DNA repair. Involved in gene silencing by neighboring heterochromatin, blockage of the silencing spreading along the chromosome, and required for cell cycle progression through G2/M.</text>
</comment>
<dbReference type="EMBL" id="JANBTW010000030">
    <property type="protein sequence ID" value="KAJ2677611.1"/>
    <property type="molecule type" value="Genomic_DNA"/>
</dbReference>
<dbReference type="Proteomes" id="UP001151518">
    <property type="component" value="Unassembled WGS sequence"/>
</dbReference>
<gene>
    <name evidence="10" type="primary">EPL1</name>
    <name evidence="10" type="ORF">GGI25_003001</name>
</gene>
<sequence>MVNAQRFRARKVDLKRPLPVHRAAELDDLDDDDNRQVDAIETGVEKDEETEHHLQAAISATHAAATGNAPAKQVYIPTPDASKVVSGYDALYPASFTSPSSLIRSSETVEECCAPQYCLDDDDLEWLHTHQPGLTEDEFEHAMDQLEQLTRDMVFQRPDDIPTLDHLVAYAADRDRPFARTLVELVFPHWRARRVSRGFKPVMAALQQEDTLKTEIDPYVCFRRREVRQGRKTRRADQRSLEQMRRMRISLATATQLLELCVEREAAKMQLASEAQAVSARRAMVLRMRRKLGVAGQCDDLFVPPVQRKKATRDPRPRVRKARVPDADPMQPFALPTAVTVHPHPATHNLAERIHTATRAFEARLANGWVDATFGQLASSEPTRLFWAPDATTALRMRRGRLGRLFLDRRAVHVHTTCDSRLEKYRLGLLRPEDRLRQTAVHDALVPGELLRPFSFGGLPSPTEPPAAAPPQQLPSQVVSPLFESTQTASPPLSASSAPLAKPRKLDPAVPSGSPIVLAMPLNVPALVSAVSTPPQLAAHGSPVVASNTTAAKCN</sequence>
<protein>
    <recommendedName>
        <fullName evidence="7">Enhancer of polycomb-like protein</fullName>
    </recommendedName>
</protein>
<proteinExistence type="inferred from homology"/>
<evidence type="ECO:0000256" key="3">
    <source>
        <dbReference type="ARBA" id="ARBA00023015"/>
    </source>
</evidence>
<evidence type="ECO:0000256" key="6">
    <source>
        <dbReference type="ARBA" id="ARBA00025513"/>
    </source>
</evidence>
<evidence type="ECO:0000256" key="2">
    <source>
        <dbReference type="ARBA" id="ARBA00008035"/>
    </source>
</evidence>
<dbReference type="PANTHER" id="PTHR14898">
    <property type="entry name" value="ENHANCER OF POLYCOMB"/>
    <property type="match status" value="1"/>
</dbReference>
<evidence type="ECO:0000256" key="7">
    <source>
        <dbReference type="RuleBase" id="RU361124"/>
    </source>
</evidence>
<evidence type="ECO:0000256" key="4">
    <source>
        <dbReference type="ARBA" id="ARBA00023163"/>
    </source>
</evidence>